<evidence type="ECO:0000313" key="3">
    <source>
        <dbReference type="Proteomes" id="UP000001294"/>
    </source>
</evidence>
<evidence type="ECO:0000256" key="1">
    <source>
        <dbReference type="SAM" id="MobiDB-lite"/>
    </source>
</evidence>
<protein>
    <submittedName>
        <fullName evidence="2">Uncharacterized protein</fullName>
    </submittedName>
</protein>
<dbReference type="EMBL" id="DS995908">
    <property type="protein sequence ID" value="EEA18478.1"/>
    <property type="molecule type" value="Genomic_DNA"/>
</dbReference>
<name>B6QWM8_TALMQ</name>
<proteinExistence type="predicted"/>
<dbReference type="AlphaFoldDB" id="B6QWM8"/>
<dbReference type="HOGENOM" id="CLU_162122_0_0_1"/>
<feature type="region of interest" description="Disordered" evidence="1">
    <location>
        <begin position="1"/>
        <end position="25"/>
    </location>
</feature>
<keyword evidence="3" id="KW-1185">Reference proteome</keyword>
<organism evidence="2 3">
    <name type="scientific">Talaromyces marneffei (strain ATCC 18224 / CBS 334.59 / QM 7333)</name>
    <name type="common">Penicillium marneffei</name>
    <dbReference type="NCBI Taxonomy" id="441960"/>
    <lineage>
        <taxon>Eukaryota</taxon>
        <taxon>Fungi</taxon>
        <taxon>Dikarya</taxon>
        <taxon>Ascomycota</taxon>
        <taxon>Pezizomycotina</taxon>
        <taxon>Eurotiomycetes</taxon>
        <taxon>Eurotiomycetidae</taxon>
        <taxon>Eurotiales</taxon>
        <taxon>Trichocomaceae</taxon>
        <taxon>Talaromyces</taxon>
        <taxon>Talaromyces sect. Talaromyces</taxon>
    </lineage>
</organism>
<sequence length="110" mass="12679">MATELRTENVTDVEHSDEKLKERYKQVTGREGTIEEVKPNPVSVRGPYSYTTAIVVWLNSDTGTVKLFFGNENIKTWQTSPTFQHEVVMAFLEPGYYSWWINGAKVKYIT</sequence>
<dbReference type="Proteomes" id="UP000001294">
    <property type="component" value="Unassembled WGS sequence"/>
</dbReference>
<dbReference type="PhylomeDB" id="B6QWM8"/>
<dbReference type="VEuPathDB" id="FungiDB:PMAA_102560"/>
<reference evidence="3" key="1">
    <citation type="journal article" date="2015" name="Genome Announc.">
        <title>Genome sequence of the AIDS-associated pathogen Penicillium marneffei (ATCC18224) and its near taxonomic relative Talaromyces stipitatus (ATCC10500).</title>
        <authorList>
            <person name="Nierman W.C."/>
            <person name="Fedorova-Abrams N.D."/>
            <person name="Andrianopoulos A."/>
        </authorList>
    </citation>
    <scope>NUCLEOTIDE SEQUENCE [LARGE SCALE GENOMIC DNA]</scope>
    <source>
        <strain evidence="3">ATCC 18224 / CBS 334.59 / QM 7333</strain>
    </source>
</reference>
<accession>B6QWM8</accession>
<evidence type="ECO:0000313" key="2">
    <source>
        <dbReference type="EMBL" id="EEA18478.1"/>
    </source>
</evidence>
<gene>
    <name evidence="2" type="ORF">PMAA_102560</name>
</gene>